<sequence>MADAVIFDRLVEIIRTIVGDHETPIHPETKASDVPQWDSMAHISIVVAAESVFKVKFRTAEIERLQVVGDFVDLIERKSK</sequence>
<dbReference type="KEGG" id="mhey:H2LOC_013775"/>
<dbReference type="EMBL" id="CP046052">
    <property type="protein sequence ID" value="QGM46675.1"/>
    <property type="molecule type" value="Genomic_DNA"/>
</dbReference>
<evidence type="ECO:0000313" key="2">
    <source>
        <dbReference type="Proteomes" id="UP000309061"/>
    </source>
</evidence>
<gene>
    <name evidence="1" type="ORF">H2LOC_013775</name>
</gene>
<reference evidence="1 2" key="1">
    <citation type="submission" date="2019-11" db="EMBL/GenBank/DDBJ databases">
        <title>The genome sequence of Methylocystis heyeri.</title>
        <authorList>
            <person name="Oshkin I.Y."/>
            <person name="Miroshnikov K."/>
            <person name="Dedysh S.N."/>
        </authorList>
    </citation>
    <scope>NUCLEOTIDE SEQUENCE [LARGE SCALE GENOMIC DNA]</scope>
    <source>
        <strain evidence="1 2">H2</strain>
    </source>
</reference>
<evidence type="ECO:0000313" key="1">
    <source>
        <dbReference type="EMBL" id="QGM46675.1"/>
    </source>
</evidence>
<dbReference type="RefSeq" id="WP_136496899.1">
    <property type="nucleotide sequence ID" value="NZ_CP046052.1"/>
</dbReference>
<proteinExistence type="predicted"/>
<dbReference type="AlphaFoldDB" id="A0A6B8KID7"/>
<dbReference type="Gene3D" id="1.10.1200.10">
    <property type="entry name" value="ACP-like"/>
    <property type="match status" value="1"/>
</dbReference>
<name>A0A6B8KID7_9HYPH</name>
<protein>
    <submittedName>
        <fullName evidence="1">Acyl carrier protein</fullName>
    </submittedName>
</protein>
<dbReference type="OrthoDB" id="9811033at2"/>
<dbReference type="Proteomes" id="UP000309061">
    <property type="component" value="Chromosome"/>
</dbReference>
<dbReference type="SUPFAM" id="SSF47336">
    <property type="entry name" value="ACP-like"/>
    <property type="match status" value="1"/>
</dbReference>
<keyword evidence="2" id="KW-1185">Reference proteome</keyword>
<organism evidence="1 2">
    <name type="scientific">Methylocystis heyeri</name>
    <dbReference type="NCBI Taxonomy" id="391905"/>
    <lineage>
        <taxon>Bacteria</taxon>
        <taxon>Pseudomonadati</taxon>
        <taxon>Pseudomonadota</taxon>
        <taxon>Alphaproteobacteria</taxon>
        <taxon>Hyphomicrobiales</taxon>
        <taxon>Methylocystaceae</taxon>
        <taxon>Methylocystis</taxon>
    </lineage>
</organism>
<accession>A0A6B8KID7</accession>
<dbReference type="InterPro" id="IPR036736">
    <property type="entry name" value="ACP-like_sf"/>
</dbReference>